<dbReference type="PANTHER" id="PTHR43687">
    <property type="entry name" value="ADENYLYLSULFATE REDUCTASE, BETA SUBUNIT"/>
    <property type="match status" value="1"/>
</dbReference>
<sequence>MRRKPFKDLLNPSKSPIPLPYFNPEKADACLECSGECVPSCPEKIIFKAEENKPYLRVEQRGCIFCKKCVLACESTGFKVLEEARGDLIQAIAQIDLSTCLSYQKVICFSCKDICMVDAIHFTGLFYPSIQTSCTGCGMCVGVCPTQAIQLITQGG</sequence>
<evidence type="ECO:0000256" key="3">
    <source>
        <dbReference type="ARBA" id="ARBA00023004"/>
    </source>
</evidence>
<dbReference type="Gene3D" id="3.30.70.20">
    <property type="match status" value="2"/>
</dbReference>
<protein>
    <submittedName>
        <fullName evidence="6">Ferredoxin-type protein NapF</fullName>
    </submittedName>
</protein>
<feature type="domain" description="4Fe-4S ferredoxin-type" evidence="5">
    <location>
        <begin position="54"/>
        <end position="83"/>
    </location>
</feature>
<dbReference type="OrthoDB" id="9800445at2"/>
<evidence type="ECO:0000313" key="6">
    <source>
        <dbReference type="EMBL" id="BCD70889.1"/>
    </source>
</evidence>
<dbReference type="InterPro" id="IPR050572">
    <property type="entry name" value="Fe-S_Ferredoxin"/>
</dbReference>
<dbReference type="GO" id="GO:0046872">
    <property type="term" value="F:metal ion binding"/>
    <property type="evidence" value="ECO:0007669"/>
    <property type="project" value="UniProtKB-KW"/>
</dbReference>
<evidence type="ECO:0000256" key="2">
    <source>
        <dbReference type="ARBA" id="ARBA00022723"/>
    </source>
</evidence>
<reference evidence="6 7" key="1">
    <citation type="submission" date="2019-06" db="EMBL/GenBank/DDBJ databases">
        <title>Complete genome sequence of Helicobacter suis SNTW101c.</title>
        <authorList>
            <person name="Rimbara E."/>
            <person name="Suzuki M."/>
            <person name="Matsui H."/>
            <person name="Nakamura M."/>
            <person name="Mori S."/>
            <person name="Shibayama K."/>
        </authorList>
    </citation>
    <scope>NUCLEOTIDE SEQUENCE [LARGE SCALE GENOMIC DNA]</scope>
    <source>
        <strain evidence="6 7">SNTW101c</strain>
    </source>
</reference>
<dbReference type="InterPro" id="IPR017896">
    <property type="entry name" value="4Fe4S_Fe-S-bd"/>
</dbReference>
<gene>
    <name evidence="6" type="primary">napF</name>
    <name evidence="6" type="ORF">SNTW_15340</name>
</gene>
<keyword evidence="2" id="KW-0479">Metal-binding</keyword>
<dbReference type="RefSeq" id="WP_064429842.1">
    <property type="nucleotide sequence ID" value="NZ_AP019774.1"/>
</dbReference>
<evidence type="ECO:0000259" key="5">
    <source>
        <dbReference type="PROSITE" id="PS51379"/>
    </source>
</evidence>
<dbReference type="EMBL" id="AP019774">
    <property type="protein sequence ID" value="BCD70889.1"/>
    <property type="molecule type" value="Genomic_DNA"/>
</dbReference>
<keyword evidence="4" id="KW-0411">Iron-sulfur</keyword>
<dbReference type="Pfam" id="PF00037">
    <property type="entry name" value="Fer4"/>
    <property type="match status" value="1"/>
</dbReference>
<dbReference type="PANTHER" id="PTHR43687:SF1">
    <property type="entry name" value="FERREDOXIN III"/>
    <property type="match status" value="1"/>
</dbReference>
<evidence type="ECO:0000256" key="1">
    <source>
        <dbReference type="ARBA" id="ARBA00022485"/>
    </source>
</evidence>
<proteinExistence type="predicted"/>
<feature type="domain" description="4Fe-4S ferredoxin-type" evidence="5">
    <location>
        <begin position="18"/>
        <end position="51"/>
    </location>
</feature>
<accession>A0A6J4CZK3</accession>
<keyword evidence="1" id="KW-0004">4Fe-4S</keyword>
<evidence type="ECO:0000256" key="4">
    <source>
        <dbReference type="ARBA" id="ARBA00023014"/>
    </source>
</evidence>
<keyword evidence="3" id="KW-0408">Iron</keyword>
<feature type="domain" description="4Fe-4S ferredoxin-type" evidence="5">
    <location>
        <begin position="126"/>
        <end position="154"/>
    </location>
</feature>
<dbReference type="SUPFAM" id="SSF46548">
    <property type="entry name" value="alpha-helical ferredoxin"/>
    <property type="match status" value="1"/>
</dbReference>
<dbReference type="InterPro" id="IPR017900">
    <property type="entry name" value="4Fe4S_Fe_S_CS"/>
</dbReference>
<dbReference type="PROSITE" id="PS51379">
    <property type="entry name" value="4FE4S_FER_2"/>
    <property type="match status" value="3"/>
</dbReference>
<dbReference type="GO" id="GO:0051539">
    <property type="term" value="F:4 iron, 4 sulfur cluster binding"/>
    <property type="evidence" value="ECO:0007669"/>
    <property type="project" value="UniProtKB-KW"/>
</dbReference>
<evidence type="ECO:0000313" key="7">
    <source>
        <dbReference type="Proteomes" id="UP000317935"/>
    </source>
</evidence>
<dbReference type="AlphaFoldDB" id="A0A6J4CZK3"/>
<dbReference type="PROSITE" id="PS00198">
    <property type="entry name" value="4FE4S_FER_1"/>
    <property type="match status" value="1"/>
</dbReference>
<dbReference type="Proteomes" id="UP000317935">
    <property type="component" value="Chromosome"/>
</dbReference>
<name>A0A6J4CZK3_9HELI</name>
<organism evidence="6 7">
    <name type="scientific">Helicobacter suis</name>
    <dbReference type="NCBI Taxonomy" id="104628"/>
    <lineage>
        <taxon>Bacteria</taxon>
        <taxon>Pseudomonadati</taxon>
        <taxon>Campylobacterota</taxon>
        <taxon>Epsilonproteobacteria</taxon>
        <taxon>Campylobacterales</taxon>
        <taxon>Helicobacteraceae</taxon>
        <taxon>Helicobacter</taxon>
    </lineage>
</organism>